<keyword evidence="2" id="KW-0732">Signal</keyword>
<feature type="signal peptide" evidence="2">
    <location>
        <begin position="1"/>
        <end position="24"/>
    </location>
</feature>
<name>A0A183AM49_9TREM</name>
<dbReference type="SUPFAM" id="SSF48557">
    <property type="entry name" value="L-aspartase-like"/>
    <property type="match status" value="1"/>
</dbReference>
<keyword evidence="5" id="KW-1185">Reference proteome</keyword>
<dbReference type="Gene3D" id="1.20.200.10">
    <property type="entry name" value="Fumarase/aspartase (Central domain)"/>
    <property type="match status" value="1"/>
</dbReference>
<keyword evidence="1" id="KW-0456">Lyase</keyword>
<dbReference type="PANTHER" id="PTHR43172:SF1">
    <property type="entry name" value="ADENYLOSUCCINATE LYASE"/>
    <property type="match status" value="1"/>
</dbReference>
<dbReference type="InterPro" id="IPR022761">
    <property type="entry name" value="Fumarate_lyase_N"/>
</dbReference>
<dbReference type="PANTHER" id="PTHR43172">
    <property type="entry name" value="ADENYLOSUCCINATE LYASE"/>
    <property type="match status" value="1"/>
</dbReference>
<protein>
    <submittedName>
        <fullName evidence="6">Lyase_1 domain-containing protein</fullName>
    </submittedName>
</protein>
<proteinExistence type="predicted"/>
<dbReference type="WBParaSite" id="ECPE_0000805601-mRNA-1">
    <property type="protein sequence ID" value="ECPE_0000805601-mRNA-1"/>
    <property type="gene ID" value="ECPE_0000805601"/>
</dbReference>
<evidence type="ECO:0000256" key="2">
    <source>
        <dbReference type="SAM" id="SignalP"/>
    </source>
</evidence>
<sequence>MVHNFSERRKFILWRQLWIWLAEAQQELGFDISDEMRQHRDHIDFEVAAAEEKARRHDVMAHVYTFAVVCPKASPIIHLGATSCYVGDNADLIVLRDALGILTLKLGRCIDRLAKQAFFHKDLVCLGRTHLQPAQPTTLGRRICMWIQELLMDLDNLERLRHHTIRFRGAKGAVGTQASFLDLFQGDHGKVSQPLSYCCVTDASCIVFSKLCDKHTVQFCISILHVYLSLYYVKQIFANFGTTAGTIDDRLNVIMMPPKMVIFAICVSELSFTV</sequence>
<accession>A0A183AM49</accession>
<dbReference type="Proteomes" id="UP000272942">
    <property type="component" value="Unassembled WGS sequence"/>
</dbReference>
<dbReference type="InterPro" id="IPR008948">
    <property type="entry name" value="L-Aspartase-like"/>
</dbReference>
<dbReference type="EMBL" id="UZAN01045431">
    <property type="protein sequence ID" value="VDP82617.1"/>
    <property type="molecule type" value="Genomic_DNA"/>
</dbReference>
<feature type="domain" description="Fumarate lyase N-terminal" evidence="3">
    <location>
        <begin position="69"/>
        <end position="176"/>
    </location>
</feature>
<dbReference type="Pfam" id="PF00206">
    <property type="entry name" value="Lyase_1"/>
    <property type="match status" value="1"/>
</dbReference>
<gene>
    <name evidence="4" type="ORF">ECPE_LOCUS8034</name>
</gene>
<evidence type="ECO:0000313" key="4">
    <source>
        <dbReference type="EMBL" id="VDP82617.1"/>
    </source>
</evidence>
<evidence type="ECO:0000256" key="1">
    <source>
        <dbReference type="ARBA" id="ARBA00023239"/>
    </source>
</evidence>
<dbReference type="AlphaFoldDB" id="A0A183AM49"/>
<dbReference type="GO" id="GO:0005829">
    <property type="term" value="C:cytosol"/>
    <property type="evidence" value="ECO:0007669"/>
    <property type="project" value="TreeGrafter"/>
</dbReference>
<evidence type="ECO:0000259" key="3">
    <source>
        <dbReference type="Pfam" id="PF00206"/>
    </source>
</evidence>
<reference evidence="4 5" key="2">
    <citation type="submission" date="2018-11" db="EMBL/GenBank/DDBJ databases">
        <authorList>
            <consortium name="Pathogen Informatics"/>
        </authorList>
    </citation>
    <scope>NUCLEOTIDE SEQUENCE [LARGE SCALE GENOMIC DNA]</scope>
    <source>
        <strain evidence="4 5">Egypt</strain>
    </source>
</reference>
<dbReference type="GO" id="GO:0004018">
    <property type="term" value="F:N6-(1,2-dicarboxyethyl)AMP AMP-lyase (fumarate-forming) activity"/>
    <property type="evidence" value="ECO:0007669"/>
    <property type="project" value="TreeGrafter"/>
</dbReference>
<organism evidence="6">
    <name type="scientific">Echinostoma caproni</name>
    <dbReference type="NCBI Taxonomy" id="27848"/>
    <lineage>
        <taxon>Eukaryota</taxon>
        <taxon>Metazoa</taxon>
        <taxon>Spiralia</taxon>
        <taxon>Lophotrochozoa</taxon>
        <taxon>Platyhelminthes</taxon>
        <taxon>Trematoda</taxon>
        <taxon>Digenea</taxon>
        <taxon>Plagiorchiida</taxon>
        <taxon>Echinostomata</taxon>
        <taxon>Echinostomatoidea</taxon>
        <taxon>Echinostomatidae</taxon>
        <taxon>Echinostoma</taxon>
    </lineage>
</organism>
<dbReference type="InterPro" id="IPR024083">
    <property type="entry name" value="Fumarase/histidase_N"/>
</dbReference>
<dbReference type="OrthoDB" id="406045at2759"/>
<evidence type="ECO:0000313" key="5">
    <source>
        <dbReference type="Proteomes" id="UP000272942"/>
    </source>
</evidence>
<feature type="chain" id="PRO_5043138109" evidence="2">
    <location>
        <begin position="25"/>
        <end position="274"/>
    </location>
</feature>
<reference evidence="6" key="1">
    <citation type="submission" date="2016-06" db="UniProtKB">
        <authorList>
            <consortium name="WormBaseParasite"/>
        </authorList>
    </citation>
    <scope>IDENTIFICATION</scope>
</reference>
<evidence type="ECO:0000313" key="6">
    <source>
        <dbReference type="WBParaSite" id="ECPE_0000805601-mRNA-1"/>
    </source>
</evidence>
<dbReference type="GO" id="GO:0070626">
    <property type="term" value="F:(S)-2-(5-amino-1-(5-phospho-D-ribosyl)imidazole-4-carboxamido) succinate lyase (fumarate-forming) activity"/>
    <property type="evidence" value="ECO:0007669"/>
    <property type="project" value="TreeGrafter"/>
</dbReference>
<dbReference type="Gene3D" id="1.10.275.10">
    <property type="entry name" value="Fumarase/aspartase (N-terminal domain)"/>
    <property type="match status" value="1"/>
</dbReference>
<dbReference type="GO" id="GO:0044208">
    <property type="term" value="P:'de novo' AMP biosynthetic process"/>
    <property type="evidence" value="ECO:0007669"/>
    <property type="project" value="TreeGrafter"/>
</dbReference>